<dbReference type="PROSITE" id="PS50240">
    <property type="entry name" value="TRYPSIN_DOM"/>
    <property type="match status" value="2"/>
</dbReference>
<evidence type="ECO:0000256" key="1">
    <source>
        <dbReference type="ARBA" id="ARBA00023157"/>
    </source>
</evidence>
<comment type="similarity">
    <text evidence="2">Belongs to the peptidase S1 family. CLIP subfamily.</text>
</comment>
<evidence type="ECO:0000313" key="5">
    <source>
        <dbReference type="EMBL" id="CAL8072664.1"/>
    </source>
</evidence>
<protein>
    <recommendedName>
        <fullName evidence="4">Peptidase S1 domain-containing protein</fullName>
    </recommendedName>
</protein>
<dbReference type="SUPFAM" id="SSF50494">
    <property type="entry name" value="Trypsin-like serine proteases"/>
    <property type="match status" value="2"/>
</dbReference>
<proteinExistence type="inferred from homology"/>
<reference evidence="5 6" key="1">
    <citation type="submission" date="2024-08" db="EMBL/GenBank/DDBJ databases">
        <authorList>
            <person name="Cucini C."/>
            <person name="Frati F."/>
        </authorList>
    </citation>
    <scope>NUCLEOTIDE SEQUENCE [LARGE SCALE GENOMIC DNA]</scope>
</reference>
<dbReference type="SMART" id="SM00020">
    <property type="entry name" value="Tryp_SPc"/>
    <property type="match status" value="1"/>
</dbReference>
<dbReference type="PROSITE" id="PS00135">
    <property type="entry name" value="TRYPSIN_SER"/>
    <property type="match status" value="1"/>
</dbReference>
<gene>
    <name evidence="5" type="ORF">ODALV1_LOCUS2270</name>
</gene>
<keyword evidence="3" id="KW-0645">Protease</keyword>
<dbReference type="EMBL" id="CAXLJM020000007">
    <property type="protein sequence ID" value="CAL8072664.1"/>
    <property type="molecule type" value="Genomic_DNA"/>
</dbReference>
<keyword evidence="3" id="KW-0720">Serine protease</keyword>
<name>A0ABP1PPF4_9HEXA</name>
<dbReference type="Pfam" id="PF00089">
    <property type="entry name" value="Trypsin"/>
    <property type="match status" value="2"/>
</dbReference>
<keyword evidence="3" id="KW-0378">Hydrolase</keyword>
<keyword evidence="6" id="KW-1185">Reference proteome</keyword>
<dbReference type="InterPro" id="IPR033116">
    <property type="entry name" value="TRYPSIN_SER"/>
</dbReference>
<evidence type="ECO:0000259" key="4">
    <source>
        <dbReference type="PROSITE" id="PS50240"/>
    </source>
</evidence>
<dbReference type="PANTHER" id="PTHR24256">
    <property type="entry name" value="TRYPTASE-RELATED"/>
    <property type="match status" value="1"/>
</dbReference>
<dbReference type="InterPro" id="IPR018114">
    <property type="entry name" value="TRYPSIN_HIS"/>
</dbReference>
<dbReference type="PRINTS" id="PR00722">
    <property type="entry name" value="CHYMOTRYPSIN"/>
</dbReference>
<dbReference type="InterPro" id="IPR051487">
    <property type="entry name" value="Ser/Thr_Proteases_Immune/Dev"/>
</dbReference>
<dbReference type="PROSITE" id="PS00134">
    <property type="entry name" value="TRYPSIN_HIS"/>
    <property type="match status" value="1"/>
</dbReference>
<evidence type="ECO:0000313" key="6">
    <source>
        <dbReference type="Proteomes" id="UP001642540"/>
    </source>
</evidence>
<comment type="caution">
    <text evidence="5">The sequence shown here is derived from an EMBL/GenBank/DDBJ whole genome shotgun (WGS) entry which is preliminary data.</text>
</comment>
<sequence>MLSLVNLIPQVDEPEIPWHSFTFDNPKRNKKLSCTCGDSAAHSNKENPPPWQVLIYSTNSRNSSTSNTIPERICSGTVINDRVILTAASCIMKLPEMRKNKTVDISWFFQNKFKYFYEKIVVAILPSKKTFMKDIEAKQILGVEQYHFSLFHAFQKMAFGKVDVDIALLKLKTALNFDDSQTKLLPLCLPTQYLDKHLLGHDAHLSGWKVYIEFDSIAVPPANNTVFEYLTLAPQKIKPRLHCRVSVAPSFVSETFICIRGESLSEVYDFHSDGAPVMINSKNNPSQFLIIGIHSWSTHLVFGTKPAASLETNISGFLKVIESFSEKAQGQWCNSEPKDKYDEESSETNKEAYLRPYKELKDEWEKINSTIRNKFMLPKSTCSCGILNSETKARIQGGNDAVPYEYGFQVMVIKNNSDGASLCGGTLVNDKIVLTAAHCVHKMQVENSIEVIGDIAPPKHISVRIIRYAGVLKNDNFSMEVDVEYVFSHPMFKGALRTGVNYDVAILILKERIDFNALRFMASPICLPETGEIVGQPGREDAVTLGISFSLFRLTLTNLPGFLADVLQELKVRILSKTKCTENWKQGLHDAEVAFPELVFQDSVLDLTNRICAGTENNVYNYRDVLPGDSGGPLMVPLMSNTSSIKPGAYTNPFIQVGITSIVNAPILLRVYNISSPPSVVIYLSVQGGM</sequence>
<feature type="domain" description="Peptidase S1" evidence="4">
    <location>
        <begin position="395"/>
        <end position="690"/>
    </location>
</feature>
<feature type="domain" description="Peptidase S1" evidence="4">
    <location>
        <begin position="35"/>
        <end position="326"/>
    </location>
</feature>
<dbReference type="InterPro" id="IPR043504">
    <property type="entry name" value="Peptidase_S1_PA_chymotrypsin"/>
</dbReference>
<keyword evidence="1" id="KW-1015">Disulfide bond</keyword>
<organism evidence="5 6">
    <name type="scientific">Orchesella dallaii</name>
    <dbReference type="NCBI Taxonomy" id="48710"/>
    <lineage>
        <taxon>Eukaryota</taxon>
        <taxon>Metazoa</taxon>
        <taxon>Ecdysozoa</taxon>
        <taxon>Arthropoda</taxon>
        <taxon>Hexapoda</taxon>
        <taxon>Collembola</taxon>
        <taxon>Entomobryomorpha</taxon>
        <taxon>Entomobryoidea</taxon>
        <taxon>Orchesellidae</taxon>
        <taxon>Orchesellinae</taxon>
        <taxon>Orchesella</taxon>
    </lineage>
</organism>
<dbReference type="InterPro" id="IPR009003">
    <property type="entry name" value="Peptidase_S1_PA"/>
</dbReference>
<dbReference type="CDD" id="cd00190">
    <property type="entry name" value="Tryp_SPc"/>
    <property type="match status" value="1"/>
</dbReference>
<dbReference type="InterPro" id="IPR001314">
    <property type="entry name" value="Peptidase_S1A"/>
</dbReference>
<dbReference type="Proteomes" id="UP001642540">
    <property type="component" value="Unassembled WGS sequence"/>
</dbReference>
<evidence type="ECO:0000256" key="3">
    <source>
        <dbReference type="RuleBase" id="RU363034"/>
    </source>
</evidence>
<dbReference type="Gene3D" id="2.40.10.10">
    <property type="entry name" value="Trypsin-like serine proteases"/>
    <property type="match status" value="2"/>
</dbReference>
<evidence type="ECO:0000256" key="2">
    <source>
        <dbReference type="ARBA" id="ARBA00024195"/>
    </source>
</evidence>
<dbReference type="InterPro" id="IPR001254">
    <property type="entry name" value="Trypsin_dom"/>
</dbReference>
<accession>A0ABP1PPF4</accession>